<evidence type="ECO:0000313" key="3">
    <source>
        <dbReference type="EMBL" id="ODV60420.1"/>
    </source>
</evidence>
<dbReference type="SMART" id="SM00365">
    <property type="entry name" value="LRR_SD22"/>
    <property type="match status" value="4"/>
</dbReference>
<keyword evidence="2" id="KW-0677">Repeat</keyword>
<reference evidence="4" key="1">
    <citation type="submission" date="2016-05" db="EMBL/GenBank/DDBJ databases">
        <title>Comparative genomics of biotechnologically important yeasts.</title>
        <authorList>
            <consortium name="DOE Joint Genome Institute"/>
            <person name="Riley R."/>
            <person name="Haridas S."/>
            <person name="Wolfe K.H."/>
            <person name="Lopes M.R."/>
            <person name="Hittinger C.T."/>
            <person name="Goker M."/>
            <person name="Salamov A."/>
            <person name="Wisecaver J."/>
            <person name="Long T.M."/>
            <person name="Aerts A.L."/>
            <person name="Barry K."/>
            <person name="Choi C."/>
            <person name="Clum A."/>
            <person name="Coughlan A.Y."/>
            <person name="Deshpande S."/>
            <person name="Douglass A.P."/>
            <person name="Hanson S.J."/>
            <person name="Klenk H.-P."/>
            <person name="Labutti K."/>
            <person name="Lapidus A."/>
            <person name="Lindquist E."/>
            <person name="Lipzen A."/>
            <person name="Meier-Kolthoff J.P."/>
            <person name="Ohm R.A."/>
            <person name="Otillar R.P."/>
            <person name="Pangilinan J."/>
            <person name="Peng Y."/>
            <person name="Rokas A."/>
            <person name="Rosa C.A."/>
            <person name="Scheuner C."/>
            <person name="Sibirny A.A."/>
            <person name="Slot J.C."/>
            <person name="Stielow J.B."/>
            <person name="Sun H."/>
            <person name="Kurtzman C.P."/>
            <person name="Blackwell M."/>
            <person name="Grigoriev I.V."/>
            <person name="Jeffries T.W."/>
        </authorList>
    </citation>
    <scope>NUCLEOTIDE SEQUENCE [LARGE SCALE GENOMIC DNA]</scope>
    <source>
        <strain evidence="4">DSM 1968</strain>
    </source>
</reference>
<dbReference type="SMART" id="SM00369">
    <property type="entry name" value="LRR_TYP"/>
    <property type="match status" value="5"/>
</dbReference>
<evidence type="ECO:0000256" key="1">
    <source>
        <dbReference type="ARBA" id="ARBA00022614"/>
    </source>
</evidence>
<dbReference type="PANTHER" id="PTHR15454">
    <property type="entry name" value="NISCHARIN RELATED"/>
    <property type="match status" value="1"/>
</dbReference>
<dbReference type="STRING" id="1344418.A0A1D2VFW9"/>
<dbReference type="Gene3D" id="3.80.10.10">
    <property type="entry name" value="Ribonuclease Inhibitor"/>
    <property type="match status" value="1"/>
</dbReference>
<evidence type="ECO:0000256" key="2">
    <source>
        <dbReference type="ARBA" id="ARBA00022737"/>
    </source>
</evidence>
<dbReference type="OrthoDB" id="7451790at2759"/>
<dbReference type="AlphaFoldDB" id="A0A1D2VFW9"/>
<dbReference type="Proteomes" id="UP000095038">
    <property type="component" value="Unassembled WGS sequence"/>
</dbReference>
<evidence type="ECO:0000313" key="4">
    <source>
        <dbReference type="Proteomes" id="UP000095038"/>
    </source>
</evidence>
<dbReference type="GO" id="GO:0005737">
    <property type="term" value="C:cytoplasm"/>
    <property type="evidence" value="ECO:0007669"/>
    <property type="project" value="TreeGrafter"/>
</dbReference>
<dbReference type="InParanoid" id="A0A1D2VFW9"/>
<keyword evidence="1" id="KW-0433">Leucine-rich repeat</keyword>
<accession>A0A1D2VFW9</accession>
<dbReference type="InterPro" id="IPR003591">
    <property type="entry name" value="Leu-rich_rpt_typical-subtyp"/>
</dbReference>
<proteinExistence type="predicted"/>
<gene>
    <name evidence="3" type="ORF">ASCRUDRAFT_8644</name>
</gene>
<dbReference type="PROSITE" id="PS51450">
    <property type="entry name" value="LRR"/>
    <property type="match status" value="5"/>
</dbReference>
<dbReference type="InterPro" id="IPR001611">
    <property type="entry name" value="Leu-rich_rpt"/>
</dbReference>
<organism evidence="3 4">
    <name type="scientific">Ascoidea rubescens DSM 1968</name>
    <dbReference type="NCBI Taxonomy" id="1344418"/>
    <lineage>
        <taxon>Eukaryota</taxon>
        <taxon>Fungi</taxon>
        <taxon>Dikarya</taxon>
        <taxon>Ascomycota</taxon>
        <taxon>Saccharomycotina</taxon>
        <taxon>Saccharomycetes</taxon>
        <taxon>Ascoideaceae</taxon>
        <taxon>Ascoidea</taxon>
    </lineage>
</organism>
<name>A0A1D2VFW9_9ASCO</name>
<protein>
    <submittedName>
        <fullName evidence="3">L domain-like protein</fullName>
    </submittedName>
</protein>
<dbReference type="SUPFAM" id="SSF52058">
    <property type="entry name" value="L domain-like"/>
    <property type="match status" value="1"/>
</dbReference>
<dbReference type="InterPro" id="IPR032675">
    <property type="entry name" value="LRR_dom_sf"/>
</dbReference>
<dbReference type="RefSeq" id="XP_020046727.1">
    <property type="nucleotide sequence ID" value="XM_020194927.1"/>
</dbReference>
<keyword evidence="4" id="KW-1185">Reference proteome</keyword>
<sequence length="640" mass="74714">MNLPLTESFQKIFLKVPDKYHRLFTLSILPKVESKTLKKMESNTALKSYNSVIINLTANNEFVDSSTKNTNLFTYIDYYNKNHCNSYDSYNNPNDFNSKKLDIPKDVLHLEGSDFFKLNNQHTKLIQNLTILLDFFKIDADYCNILVDILKKTENLQKINLIIYDSDSKLCLFNHEKVDNSGLNNDLYEIWNKFTKLLILLNSDSLNQININSGDFSVDVSKYFWFLNQLTEDTNKSYSTKNAQFFLNFESFNKSSLFFKEQKTNYTDVLVTNDESNDSFINESTSDLNHWEIFPTQSSNFLYQFSIGDDIFFKELNSFMKFSVNYSFLNSQVEMQPFPPFLKIKTLGFQGIDFSKINDLTNKAEHIKLDFSKNTIFNARILSILINLSFLNLAHSQIEDISFLANLINLRTLNLSDNFLREVSCLGKLIHLNNLNLDDNDIVNIDFIIHLKELRRLSFSINSIESIDSLSELKKLVNLEGNYNKIQKIDPIIKLQKLEELSLNCNKISELKEINKLENLVKLNLHRNLIKEVKEVFFSADNSKKFSKLRKIKISGNQIEDLKNIYIPENLEYFDFSWNKINKFSIKDWENISKLKIIKLDQNSLKGLKNFKIPNSIEKLFLDHNNLKNFPLNIIKTSTS</sequence>
<dbReference type="GeneID" id="30968563"/>
<dbReference type="EMBL" id="KV454482">
    <property type="protein sequence ID" value="ODV60420.1"/>
    <property type="molecule type" value="Genomic_DNA"/>
</dbReference>